<dbReference type="GO" id="GO:0008270">
    <property type="term" value="F:zinc ion binding"/>
    <property type="evidence" value="ECO:0007669"/>
    <property type="project" value="InterPro"/>
</dbReference>
<keyword evidence="3" id="KW-0479">Metal-binding</keyword>
<dbReference type="Proteomes" id="UP000323917">
    <property type="component" value="Chromosome"/>
</dbReference>
<keyword evidence="8" id="KW-1185">Reference proteome</keyword>
<dbReference type="GO" id="GO:0004022">
    <property type="term" value="F:alcohol dehydrogenase (NAD+) activity"/>
    <property type="evidence" value="ECO:0007669"/>
    <property type="project" value="UniProtKB-EC"/>
</dbReference>
<dbReference type="EC" id="1.1.1.1" evidence="7"/>
<dbReference type="InterPro" id="IPR036291">
    <property type="entry name" value="NAD(P)-bd_dom_sf"/>
</dbReference>
<name>A0A5B9QDN2_9BACT</name>
<protein>
    <submittedName>
        <fullName evidence="7">Alcohol dehydrogenase</fullName>
        <ecNumber evidence="7">1.1.1.1</ecNumber>
    </submittedName>
</protein>
<proteinExistence type="inferred from homology"/>
<dbReference type="InterPro" id="IPR013154">
    <property type="entry name" value="ADH-like_N"/>
</dbReference>
<keyword evidence="4" id="KW-0862">Zinc</keyword>
<dbReference type="PROSITE" id="PS00059">
    <property type="entry name" value="ADH_ZINC"/>
    <property type="match status" value="1"/>
</dbReference>
<dbReference type="PANTHER" id="PTHR42940:SF8">
    <property type="entry name" value="VACUOLAR PROTEIN SORTING-ASSOCIATED PROTEIN 11"/>
    <property type="match status" value="1"/>
</dbReference>
<evidence type="ECO:0000256" key="2">
    <source>
        <dbReference type="ARBA" id="ARBA00008072"/>
    </source>
</evidence>
<dbReference type="PANTHER" id="PTHR42940">
    <property type="entry name" value="ALCOHOL DEHYDROGENASE 1-RELATED"/>
    <property type="match status" value="1"/>
</dbReference>
<evidence type="ECO:0000313" key="7">
    <source>
        <dbReference type="EMBL" id="QEG35612.1"/>
    </source>
</evidence>
<evidence type="ECO:0000256" key="1">
    <source>
        <dbReference type="ARBA" id="ARBA00001947"/>
    </source>
</evidence>
<dbReference type="SUPFAM" id="SSF51735">
    <property type="entry name" value="NAD(P)-binding Rossmann-fold domains"/>
    <property type="match status" value="1"/>
</dbReference>
<dbReference type="GO" id="GO:0005737">
    <property type="term" value="C:cytoplasm"/>
    <property type="evidence" value="ECO:0007669"/>
    <property type="project" value="TreeGrafter"/>
</dbReference>
<dbReference type="InterPro" id="IPR014187">
    <property type="entry name" value="ADH_Zn_typ-2"/>
</dbReference>
<dbReference type="KEGG" id="bgok:Pr1d_29140"/>
<organism evidence="7 8">
    <name type="scientific">Bythopirellula goksoeyrii</name>
    <dbReference type="NCBI Taxonomy" id="1400387"/>
    <lineage>
        <taxon>Bacteria</taxon>
        <taxon>Pseudomonadati</taxon>
        <taxon>Planctomycetota</taxon>
        <taxon>Planctomycetia</taxon>
        <taxon>Pirellulales</taxon>
        <taxon>Lacipirellulaceae</taxon>
        <taxon>Bythopirellula</taxon>
    </lineage>
</organism>
<dbReference type="AlphaFoldDB" id="A0A5B9QDN2"/>
<dbReference type="Gene3D" id="3.90.180.10">
    <property type="entry name" value="Medium-chain alcohol dehydrogenases, catalytic domain"/>
    <property type="match status" value="1"/>
</dbReference>
<evidence type="ECO:0000313" key="8">
    <source>
        <dbReference type="Proteomes" id="UP000323917"/>
    </source>
</evidence>
<dbReference type="InterPro" id="IPR002328">
    <property type="entry name" value="ADH_Zn_CS"/>
</dbReference>
<comment type="similarity">
    <text evidence="2">Belongs to the zinc-containing alcohol dehydrogenase family.</text>
</comment>
<dbReference type="Gene3D" id="3.40.50.720">
    <property type="entry name" value="NAD(P)-binding Rossmann-like Domain"/>
    <property type="match status" value="1"/>
</dbReference>
<gene>
    <name evidence="7" type="primary">adhT</name>
    <name evidence="7" type="ORF">Pr1d_29140</name>
</gene>
<evidence type="ECO:0000256" key="4">
    <source>
        <dbReference type="ARBA" id="ARBA00022833"/>
    </source>
</evidence>
<evidence type="ECO:0000259" key="6">
    <source>
        <dbReference type="Pfam" id="PF08240"/>
    </source>
</evidence>
<dbReference type="Pfam" id="PF08240">
    <property type="entry name" value="ADH_N"/>
    <property type="match status" value="1"/>
</dbReference>
<dbReference type="EMBL" id="CP042913">
    <property type="protein sequence ID" value="QEG35612.1"/>
    <property type="molecule type" value="Genomic_DNA"/>
</dbReference>
<evidence type="ECO:0000256" key="5">
    <source>
        <dbReference type="ARBA" id="ARBA00023002"/>
    </source>
</evidence>
<comment type="cofactor">
    <cofactor evidence="1">
        <name>Zn(2+)</name>
        <dbReference type="ChEBI" id="CHEBI:29105"/>
    </cofactor>
</comment>
<dbReference type="SUPFAM" id="SSF50129">
    <property type="entry name" value="GroES-like"/>
    <property type="match status" value="1"/>
</dbReference>
<accession>A0A5B9QDN2</accession>
<feature type="domain" description="Alcohol dehydrogenase-like N-terminal" evidence="6">
    <location>
        <begin position="35"/>
        <end position="138"/>
    </location>
</feature>
<reference evidence="7 8" key="1">
    <citation type="submission" date="2019-08" db="EMBL/GenBank/DDBJ databases">
        <title>Deep-cultivation of Planctomycetes and their phenomic and genomic characterization uncovers novel biology.</title>
        <authorList>
            <person name="Wiegand S."/>
            <person name="Jogler M."/>
            <person name="Boedeker C."/>
            <person name="Pinto D."/>
            <person name="Vollmers J."/>
            <person name="Rivas-Marin E."/>
            <person name="Kohn T."/>
            <person name="Peeters S.H."/>
            <person name="Heuer A."/>
            <person name="Rast P."/>
            <person name="Oberbeckmann S."/>
            <person name="Bunk B."/>
            <person name="Jeske O."/>
            <person name="Meyerdierks A."/>
            <person name="Storesund J.E."/>
            <person name="Kallscheuer N."/>
            <person name="Luecker S."/>
            <person name="Lage O.M."/>
            <person name="Pohl T."/>
            <person name="Merkel B.J."/>
            <person name="Hornburger P."/>
            <person name="Mueller R.-W."/>
            <person name="Bruemmer F."/>
            <person name="Labrenz M."/>
            <person name="Spormann A.M."/>
            <person name="Op den Camp H."/>
            <person name="Overmann J."/>
            <person name="Amann R."/>
            <person name="Jetten M.S.M."/>
            <person name="Mascher T."/>
            <person name="Medema M.H."/>
            <person name="Devos D.P."/>
            <person name="Kaster A.-K."/>
            <person name="Ovreas L."/>
            <person name="Rohde M."/>
            <person name="Galperin M.Y."/>
            <person name="Jogler C."/>
        </authorList>
    </citation>
    <scope>NUCLEOTIDE SEQUENCE [LARGE SCALE GENOMIC DNA]</scope>
    <source>
        <strain evidence="7 8">Pr1d</strain>
    </source>
</reference>
<keyword evidence="5 7" id="KW-0560">Oxidoreductase</keyword>
<evidence type="ECO:0000256" key="3">
    <source>
        <dbReference type="ARBA" id="ARBA00022723"/>
    </source>
</evidence>
<sequence length="340" mass="37107">MSHKMRAMVLRRIAPLGFHAAPLEYTEIPIPEARPNEVLIKVSTCGVCHTELDEIEGRTAPPQFPIVLGHEVVGSITNRGSLATKFNLGDRVGVGWIHSSSGAEDENLSERFCATGRDVNGGYADYMTAPEDYVYPIPPDFTDEQAAPLLCAGAIGYRALKLTKIVNGERLGLTGFGGSAHLVLQLVRHVYPESPVYVFARDADQRDLAISLGAAWTGDTADRSPESLHAIIDTTPAWKPVVESLANLLPGGRLVINAIRKQEDDKDALLNLSYHQHLWMERGLKSVANITRHDISEFLPLAAEAGLRPVTQTYTLEDANQAILDLKFGRVRGAKVLSVN</sequence>
<dbReference type="CDD" id="cd08298">
    <property type="entry name" value="CAD2"/>
    <property type="match status" value="1"/>
</dbReference>
<dbReference type="InterPro" id="IPR011032">
    <property type="entry name" value="GroES-like_sf"/>
</dbReference>